<proteinExistence type="inferred from homology"/>
<dbReference type="AlphaFoldDB" id="A0A811TD32"/>
<evidence type="ECO:0000256" key="1">
    <source>
        <dbReference type="ARBA" id="ARBA00001946"/>
    </source>
</evidence>
<feature type="domain" description="ATP-dependent DNA ligase family profile" evidence="17">
    <location>
        <begin position="332"/>
        <end position="460"/>
    </location>
</feature>
<evidence type="ECO:0000256" key="15">
    <source>
        <dbReference type="HAMAP-Rule" id="MF_00407"/>
    </source>
</evidence>
<dbReference type="FunFam" id="2.40.50.140:FF:000163">
    <property type="entry name" value="Probable DNA ligase"/>
    <property type="match status" value="1"/>
</dbReference>
<evidence type="ECO:0000256" key="11">
    <source>
        <dbReference type="ARBA" id="ARBA00022842"/>
    </source>
</evidence>
<feature type="binding site" evidence="15">
    <location>
        <position position="344"/>
    </location>
    <ligand>
        <name>ATP</name>
        <dbReference type="ChEBI" id="CHEBI:30616"/>
    </ligand>
</feature>
<dbReference type="Pfam" id="PF04679">
    <property type="entry name" value="DNA_ligase_A_C"/>
    <property type="match status" value="1"/>
</dbReference>
<evidence type="ECO:0000313" key="19">
    <source>
        <dbReference type="Proteomes" id="UP000612009"/>
    </source>
</evidence>
<evidence type="ECO:0000256" key="10">
    <source>
        <dbReference type="ARBA" id="ARBA00022840"/>
    </source>
</evidence>
<dbReference type="PANTHER" id="PTHR45674:SF7">
    <property type="entry name" value="DNA LIGASE"/>
    <property type="match status" value="1"/>
</dbReference>
<dbReference type="InterPro" id="IPR012309">
    <property type="entry name" value="DNA_ligase_ATP-dep_C"/>
</dbReference>
<dbReference type="InterPro" id="IPR050191">
    <property type="entry name" value="ATP-dep_DNA_ligase"/>
</dbReference>
<evidence type="ECO:0000256" key="8">
    <source>
        <dbReference type="ARBA" id="ARBA00022741"/>
    </source>
</evidence>
<dbReference type="InterPro" id="IPR036599">
    <property type="entry name" value="DNA_ligase_N_sf"/>
</dbReference>
<feature type="binding site" evidence="15">
    <location>
        <position position="419"/>
    </location>
    <ligand>
        <name>ATP</name>
        <dbReference type="ChEBI" id="CHEBI:30616"/>
    </ligand>
</feature>
<dbReference type="Pfam" id="PF04675">
    <property type="entry name" value="DNA_ligase_A_N"/>
    <property type="match status" value="1"/>
</dbReference>
<keyword evidence="4 15" id="KW-0436">Ligase</keyword>
<dbReference type="InterPro" id="IPR012308">
    <property type="entry name" value="DNA_ligase_ATP-dep_N"/>
</dbReference>
<dbReference type="PROSITE" id="PS00333">
    <property type="entry name" value="DNA_LIGASE_A2"/>
    <property type="match status" value="1"/>
</dbReference>
<keyword evidence="9 15" id="KW-0227">DNA damage</keyword>
<feature type="active site" description="N6-AMP-lysine intermediate" evidence="15">
    <location>
        <position position="254"/>
    </location>
</feature>
<evidence type="ECO:0000313" key="18">
    <source>
        <dbReference type="EMBL" id="CAD6493359.1"/>
    </source>
</evidence>
<dbReference type="Pfam" id="PF01068">
    <property type="entry name" value="DNA_ligase_A_M"/>
    <property type="match status" value="1"/>
</dbReference>
<dbReference type="PROSITE" id="PS00697">
    <property type="entry name" value="DNA_LIGASE_A1"/>
    <property type="match status" value="1"/>
</dbReference>
<evidence type="ECO:0000256" key="4">
    <source>
        <dbReference type="ARBA" id="ARBA00022598"/>
    </source>
</evidence>
<feature type="binding site" evidence="15">
    <location>
        <position position="304"/>
    </location>
    <ligand>
        <name>ATP</name>
        <dbReference type="ChEBI" id="CHEBI:30616"/>
    </ligand>
</feature>
<comment type="cofactor">
    <cofactor evidence="1 15">
        <name>Mg(2+)</name>
        <dbReference type="ChEBI" id="CHEBI:18420"/>
    </cofactor>
</comment>
<comment type="function">
    <text evidence="15">DNA ligase that seals nicks in double-stranded DNA during DNA replication, DNA recombination and DNA repair.</text>
</comment>
<feature type="binding site" evidence="15">
    <location>
        <position position="259"/>
    </location>
    <ligand>
        <name>ATP</name>
        <dbReference type="ChEBI" id="CHEBI:30616"/>
    </ligand>
</feature>
<dbReference type="InterPro" id="IPR016059">
    <property type="entry name" value="DNA_ligase_ATP-dep_CS"/>
</dbReference>
<dbReference type="GO" id="GO:0006273">
    <property type="term" value="P:lagging strand elongation"/>
    <property type="evidence" value="ECO:0007669"/>
    <property type="project" value="TreeGrafter"/>
</dbReference>
<comment type="caution">
    <text evidence="18">The sequence shown here is derived from an EMBL/GenBank/DDBJ whole genome shotgun (WGS) entry which is preliminary data.</text>
</comment>
<keyword evidence="11 15" id="KW-0460">Magnesium</keyword>
<dbReference type="GO" id="GO:0003910">
    <property type="term" value="F:DNA ligase (ATP) activity"/>
    <property type="evidence" value="ECO:0007669"/>
    <property type="project" value="UniProtKB-UniRule"/>
</dbReference>
<dbReference type="SUPFAM" id="SSF117018">
    <property type="entry name" value="ATP-dependent DNA ligase DNA-binding domain"/>
    <property type="match status" value="1"/>
</dbReference>
<dbReference type="Gene3D" id="3.30.470.30">
    <property type="entry name" value="DNA ligase/mRNA capping enzyme"/>
    <property type="match status" value="1"/>
</dbReference>
<dbReference type="SUPFAM" id="SSF56091">
    <property type="entry name" value="DNA ligase/mRNA capping enzyme, catalytic domain"/>
    <property type="match status" value="1"/>
</dbReference>
<dbReference type="GO" id="GO:0006310">
    <property type="term" value="P:DNA recombination"/>
    <property type="evidence" value="ECO:0007669"/>
    <property type="project" value="UniProtKB-UniRule"/>
</dbReference>
<dbReference type="GO" id="GO:0051301">
    <property type="term" value="P:cell division"/>
    <property type="evidence" value="ECO:0007669"/>
    <property type="project" value="UniProtKB-KW"/>
</dbReference>
<protein>
    <recommendedName>
        <fullName evidence="3 15">DNA ligase</fullName>
        <ecNumber evidence="15">6.5.1.1</ecNumber>
    </recommendedName>
    <alternativeName>
        <fullName evidence="15">Polydeoxyribonucleotide synthase [ATP]</fullName>
    </alternativeName>
</protein>
<evidence type="ECO:0000256" key="12">
    <source>
        <dbReference type="ARBA" id="ARBA00023172"/>
    </source>
</evidence>
<dbReference type="GO" id="GO:0071897">
    <property type="term" value="P:DNA biosynthetic process"/>
    <property type="evidence" value="ECO:0007669"/>
    <property type="project" value="InterPro"/>
</dbReference>
<dbReference type="SUPFAM" id="SSF50249">
    <property type="entry name" value="Nucleic acid-binding proteins"/>
    <property type="match status" value="1"/>
</dbReference>
<evidence type="ECO:0000256" key="16">
    <source>
        <dbReference type="RuleBase" id="RU004196"/>
    </source>
</evidence>
<dbReference type="InterPro" id="IPR000977">
    <property type="entry name" value="DNA_ligase_ATP-dep"/>
</dbReference>
<evidence type="ECO:0000256" key="9">
    <source>
        <dbReference type="ARBA" id="ARBA00022763"/>
    </source>
</evidence>
<dbReference type="GO" id="GO:0005524">
    <property type="term" value="F:ATP binding"/>
    <property type="evidence" value="ECO:0007669"/>
    <property type="project" value="UniProtKB-UniRule"/>
</dbReference>
<dbReference type="NCBIfam" id="TIGR00574">
    <property type="entry name" value="dnl1"/>
    <property type="match status" value="1"/>
</dbReference>
<dbReference type="PROSITE" id="PS50160">
    <property type="entry name" value="DNA_LIGASE_A3"/>
    <property type="match status" value="1"/>
</dbReference>
<comment type="catalytic activity">
    <reaction evidence="15">
        <text>ATP + (deoxyribonucleotide)n-3'-hydroxyl + 5'-phospho-(deoxyribonucleotide)m = (deoxyribonucleotide)n+m + AMP + diphosphate.</text>
        <dbReference type="EC" id="6.5.1.1"/>
    </reaction>
</comment>
<gene>
    <name evidence="15 18" type="primary">lig</name>
    <name evidence="18" type="ORF">LAKADJCE_00496</name>
</gene>
<evidence type="ECO:0000259" key="17">
    <source>
        <dbReference type="PROSITE" id="PS50160"/>
    </source>
</evidence>
<accession>A0A811TD32</accession>
<sequence>MTDFSEFAQVCQKIEKIPGSIETTSIISDFLAQIDDDELYIVAHFIRGKVFPQWSDLEPGIGPNLLYMAIARTAGIKVPDVKNMVRDLGDIGAAARDSLKKKTQVSFSAFFKEESSINIKDVYSRFSDIATSSGRGSQSAKIRNLQYLFSNVSPEEAVYISRLAVEELRIGVGEGLVRDAIAKAFNVDTELVERGYMLTNDLGTVALTARKEGAKGLSNLNIKINRPIKMMLAQIAESIESAVLDIGEVAVEWKFDGARVQIHKDYDQITLYSRRLENVTSSLPELVKKLKQAVGAEQVILDGEVVAVGRNGKPMPFQQLLRRFRRKYDIQQMQEEIPLTLNLFDIMYINGRSLIDLPLTERRKILAVHIQNIEGLTLAEQNITGDTGTIQRIYESALSAGHEGVMLKNPSSLYTPGKRGKNWLKIKPIMETLDLVVVGGEWGEGRRAHLIGSYTLACLDTENNTHLYVGKVGTGIDDKQLKELTLSFKQLVITEKGKELQFEPRIVFEIAYEEIQKSSNYSAGYALRFPRFLGVRADKSPQDADTIERVEQLYIKQGTIYIYHEK</sequence>
<dbReference type="InterPro" id="IPR012340">
    <property type="entry name" value="NA-bd_OB-fold"/>
</dbReference>
<evidence type="ECO:0000256" key="3">
    <source>
        <dbReference type="ARBA" id="ARBA00013308"/>
    </source>
</evidence>
<feature type="binding site" evidence="15">
    <location>
        <position position="425"/>
    </location>
    <ligand>
        <name>ATP</name>
        <dbReference type="ChEBI" id="CHEBI:30616"/>
    </ligand>
</feature>
<reference evidence="18" key="1">
    <citation type="submission" date="2020-10" db="EMBL/GenBank/DDBJ databases">
        <authorList>
            <person name="Hahn C.J."/>
            <person name="Laso-Perez R."/>
            <person name="Vulcano F."/>
            <person name="Vaziourakis K.-M."/>
            <person name="Stokke R."/>
            <person name="Steen I.H."/>
            <person name="Teske A."/>
            <person name="Boetius A."/>
            <person name="Liebeke M."/>
            <person name="Amann R."/>
            <person name="Knittel K."/>
        </authorList>
    </citation>
    <scope>NUCLEOTIDE SEQUENCE</scope>
    <source>
        <strain evidence="18">Gfbio:e3339647-f889-4370-9287-4fb5cb688e4c:AG392J18_GoMArc1</strain>
    </source>
</reference>
<keyword evidence="8 15" id="KW-0547">Nucleotide-binding</keyword>
<keyword evidence="13 15" id="KW-0234">DNA repair</keyword>
<feature type="binding site" evidence="15">
    <location>
        <position position="252"/>
    </location>
    <ligand>
        <name>ATP</name>
        <dbReference type="ChEBI" id="CHEBI:30616"/>
    </ligand>
</feature>
<dbReference type="Gene3D" id="2.40.50.140">
    <property type="entry name" value="Nucleic acid-binding proteins"/>
    <property type="match status" value="1"/>
</dbReference>
<dbReference type="Proteomes" id="UP000612009">
    <property type="component" value="Unassembled WGS sequence"/>
</dbReference>
<keyword evidence="14 15" id="KW-0131">Cell cycle</keyword>
<evidence type="ECO:0000256" key="7">
    <source>
        <dbReference type="ARBA" id="ARBA00022723"/>
    </source>
</evidence>
<dbReference type="CDD" id="cd07972">
    <property type="entry name" value="OBF_DNA_ligase_Arch_LigB"/>
    <property type="match status" value="1"/>
</dbReference>
<evidence type="ECO:0000256" key="13">
    <source>
        <dbReference type="ARBA" id="ARBA00023204"/>
    </source>
</evidence>
<evidence type="ECO:0000256" key="14">
    <source>
        <dbReference type="ARBA" id="ARBA00023306"/>
    </source>
</evidence>
<dbReference type="CDD" id="cd07901">
    <property type="entry name" value="Adenylation_DNA_ligase_Arch_LigB"/>
    <property type="match status" value="1"/>
</dbReference>
<dbReference type="Gene3D" id="1.10.3260.10">
    <property type="entry name" value="DNA ligase, ATP-dependent, N-terminal domain"/>
    <property type="match status" value="1"/>
</dbReference>
<evidence type="ECO:0000256" key="5">
    <source>
        <dbReference type="ARBA" id="ARBA00022618"/>
    </source>
</evidence>
<organism evidence="18 19">
    <name type="scientific">Candidatus Argoarchaeum ethanivorans</name>
    <dbReference type="NCBI Taxonomy" id="2608793"/>
    <lineage>
        <taxon>Archaea</taxon>
        <taxon>Methanobacteriati</taxon>
        <taxon>Methanobacteriota</taxon>
        <taxon>Stenosarchaea group</taxon>
        <taxon>Methanomicrobia</taxon>
        <taxon>Methanosarcinales</taxon>
        <taxon>Methanosarcinales incertae sedis</taxon>
        <taxon>GOM Arc I cluster</taxon>
        <taxon>Candidatus Argoarchaeum</taxon>
    </lineage>
</organism>
<comment type="similarity">
    <text evidence="2 15 16">Belongs to the ATP-dependent DNA ligase family.</text>
</comment>
<dbReference type="HAMAP" id="MF_00407">
    <property type="entry name" value="DNA_ligase"/>
    <property type="match status" value="1"/>
</dbReference>
<dbReference type="PANTHER" id="PTHR45674">
    <property type="entry name" value="DNA LIGASE 1/3 FAMILY MEMBER"/>
    <property type="match status" value="1"/>
</dbReference>
<dbReference type="InterPro" id="IPR022865">
    <property type="entry name" value="DNA_ligae_ATP-dep_bac/arc"/>
</dbReference>
<dbReference type="EC" id="6.5.1.1" evidence="15"/>
<dbReference type="GO" id="GO:0046872">
    <property type="term" value="F:metal ion binding"/>
    <property type="evidence" value="ECO:0007669"/>
    <property type="project" value="UniProtKB-KW"/>
</dbReference>
<keyword evidence="6 15" id="KW-0235">DNA replication</keyword>
<dbReference type="FunFam" id="1.10.3260.10:FF:000007">
    <property type="entry name" value="DNA ligase"/>
    <property type="match status" value="1"/>
</dbReference>
<dbReference type="GO" id="GO:0006281">
    <property type="term" value="P:DNA repair"/>
    <property type="evidence" value="ECO:0007669"/>
    <property type="project" value="UniProtKB-UniRule"/>
</dbReference>
<name>A0A811TD32_9EURY</name>
<dbReference type="EMBL" id="CAJHIR010000025">
    <property type="protein sequence ID" value="CAD6493359.1"/>
    <property type="molecule type" value="Genomic_DNA"/>
</dbReference>
<evidence type="ECO:0000256" key="2">
    <source>
        <dbReference type="ARBA" id="ARBA00007572"/>
    </source>
</evidence>
<dbReference type="InterPro" id="IPR012310">
    <property type="entry name" value="DNA_ligase_ATP-dep_cent"/>
</dbReference>
<dbReference type="FunFam" id="3.30.470.30:FF:000012">
    <property type="entry name" value="Probable DNA ligase"/>
    <property type="match status" value="1"/>
</dbReference>
<evidence type="ECO:0000256" key="6">
    <source>
        <dbReference type="ARBA" id="ARBA00022705"/>
    </source>
</evidence>
<keyword evidence="7 15" id="KW-0479">Metal-binding</keyword>
<feature type="binding site" evidence="15">
    <location>
        <position position="274"/>
    </location>
    <ligand>
        <name>ATP</name>
        <dbReference type="ChEBI" id="CHEBI:30616"/>
    </ligand>
</feature>
<dbReference type="GO" id="GO:0003677">
    <property type="term" value="F:DNA binding"/>
    <property type="evidence" value="ECO:0007669"/>
    <property type="project" value="InterPro"/>
</dbReference>
<keyword evidence="12 15" id="KW-0233">DNA recombination</keyword>
<keyword evidence="5 15" id="KW-0132">Cell division</keyword>
<keyword evidence="10 15" id="KW-0067">ATP-binding</keyword>